<organism evidence="7 8">
    <name type="scientific">Biomphalaria pfeifferi</name>
    <name type="common">Bloodfluke planorb</name>
    <name type="synonym">Freshwater snail</name>
    <dbReference type="NCBI Taxonomy" id="112525"/>
    <lineage>
        <taxon>Eukaryota</taxon>
        <taxon>Metazoa</taxon>
        <taxon>Spiralia</taxon>
        <taxon>Lophotrochozoa</taxon>
        <taxon>Mollusca</taxon>
        <taxon>Gastropoda</taxon>
        <taxon>Heterobranchia</taxon>
        <taxon>Euthyneura</taxon>
        <taxon>Panpulmonata</taxon>
        <taxon>Hygrophila</taxon>
        <taxon>Lymnaeoidea</taxon>
        <taxon>Planorbidae</taxon>
        <taxon>Biomphalaria</taxon>
    </lineage>
</organism>
<dbReference type="Proteomes" id="UP001233172">
    <property type="component" value="Unassembled WGS sequence"/>
</dbReference>
<dbReference type="SMART" id="SM01381">
    <property type="entry name" value="7TM_GPCR_Srsx"/>
    <property type="match status" value="1"/>
</dbReference>
<sequence length="357" mass="41245">MENDTLALHLDTTNTENLALFICGLMRPNNAKYKFFHVFFCYVNPIVAIAGLIFNTISLEILRCSGLNKPSTILLFSLVLSDSLHLLITLNFSKFVLFFGPNGEAGYDCCYYIYGLELNYFLAFSSNLFDFLGYWGRHVGSWIPLFITIERILAIFKPITFKSFVTPKRSIIVVIALFLFWLPYTIVIACYYKILPETFNGVSYVSLYYNDFLLENIDLIEDVQHWVADPLLSWFPLTFVTLGCTVLIIKIRLALSKRRTLTSTQKSVTWSPRTTRTLLLTCLIFATTHSAASFLLYFYYQPGQLAIDLFNRNNLIFFFLNVNASSNLIVYISSNRKLFRIMLNIFHIRKKTKSLKE</sequence>
<proteinExistence type="predicted"/>
<feature type="transmembrane region" description="Helical" evidence="5">
    <location>
        <begin position="171"/>
        <end position="194"/>
    </location>
</feature>
<comment type="subcellular location">
    <subcellularLocation>
        <location evidence="1">Membrane</location>
    </subcellularLocation>
</comment>
<dbReference type="PROSITE" id="PS50262">
    <property type="entry name" value="G_PROTEIN_RECEP_F1_2"/>
    <property type="match status" value="1"/>
</dbReference>
<keyword evidence="8" id="KW-1185">Reference proteome</keyword>
<feature type="transmembrane region" description="Helical" evidence="5">
    <location>
        <begin position="74"/>
        <end position="99"/>
    </location>
</feature>
<dbReference type="PANTHER" id="PTHR46641">
    <property type="entry name" value="FMRFAMIDE RECEPTOR-RELATED"/>
    <property type="match status" value="1"/>
</dbReference>
<dbReference type="Gene3D" id="1.20.1070.10">
    <property type="entry name" value="Rhodopsin 7-helix transmembrane proteins"/>
    <property type="match status" value="1"/>
</dbReference>
<dbReference type="GO" id="GO:0016020">
    <property type="term" value="C:membrane"/>
    <property type="evidence" value="ECO:0007669"/>
    <property type="project" value="UniProtKB-SubCell"/>
</dbReference>
<protein>
    <submittedName>
        <fullName evidence="7">G-protein coupled receptor</fullName>
    </submittedName>
</protein>
<dbReference type="SUPFAM" id="SSF81321">
    <property type="entry name" value="Family A G protein-coupled receptor-like"/>
    <property type="match status" value="1"/>
</dbReference>
<feature type="transmembrane region" description="Helical" evidence="5">
    <location>
        <begin position="141"/>
        <end position="159"/>
    </location>
</feature>
<feature type="transmembrane region" description="Helical" evidence="5">
    <location>
        <begin position="315"/>
        <end position="333"/>
    </location>
</feature>
<evidence type="ECO:0000259" key="6">
    <source>
        <dbReference type="PROSITE" id="PS50262"/>
    </source>
</evidence>
<keyword evidence="7" id="KW-0675">Receptor</keyword>
<dbReference type="GO" id="GO:0004930">
    <property type="term" value="F:G protein-coupled receptor activity"/>
    <property type="evidence" value="ECO:0007669"/>
    <property type="project" value="InterPro"/>
</dbReference>
<evidence type="ECO:0000256" key="4">
    <source>
        <dbReference type="ARBA" id="ARBA00023136"/>
    </source>
</evidence>
<reference evidence="7" key="2">
    <citation type="submission" date="2023-04" db="EMBL/GenBank/DDBJ databases">
        <authorList>
            <person name="Bu L."/>
            <person name="Lu L."/>
            <person name="Laidemitt M.R."/>
            <person name="Zhang S.M."/>
            <person name="Mutuku M."/>
            <person name="Mkoji G."/>
            <person name="Steinauer M."/>
            <person name="Loker E.S."/>
        </authorList>
    </citation>
    <scope>NUCLEOTIDE SEQUENCE</scope>
    <source>
        <strain evidence="7">KasaAsao</strain>
        <tissue evidence="7">Whole Snail</tissue>
    </source>
</reference>
<dbReference type="InterPro" id="IPR017452">
    <property type="entry name" value="GPCR_Rhodpsn_7TM"/>
</dbReference>
<dbReference type="InterPro" id="IPR000276">
    <property type="entry name" value="GPCR_Rhodpsn"/>
</dbReference>
<dbReference type="AlphaFoldDB" id="A0AAD8C763"/>
<evidence type="ECO:0000256" key="5">
    <source>
        <dbReference type="SAM" id="Phobius"/>
    </source>
</evidence>
<evidence type="ECO:0000313" key="8">
    <source>
        <dbReference type="Proteomes" id="UP001233172"/>
    </source>
</evidence>
<reference evidence="7" key="1">
    <citation type="journal article" date="2023" name="PLoS Negl. Trop. Dis.">
        <title>A genome sequence for Biomphalaria pfeifferi, the major vector snail for the human-infecting parasite Schistosoma mansoni.</title>
        <authorList>
            <person name="Bu L."/>
            <person name="Lu L."/>
            <person name="Laidemitt M.R."/>
            <person name="Zhang S.M."/>
            <person name="Mutuku M."/>
            <person name="Mkoji G."/>
            <person name="Steinauer M."/>
            <person name="Loker E.S."/>
        </authorList>
    </citation>
    <scope>NUCLEOTIDE SEQUENCE</scope>
    <source>
        <strain evidence="7">KasaAsao</strain>
    </source>
</reference>
<keyword evidence="2 5" id="KW-0812">Transmembrane</keyword>
<feature type="transmembrane region" description="Helical" evidence="5">
    <location>
        <begin position="276"/>
        <end position="300"/>
    </location>
</feature>
<dbReference type="EMBL" id="JASAOG010000006">
    <property type="protein sequence ID" value="KAK0067724.1"/>
    <property type="molecule type" value="Genomic_DNA"/>
</dbReference>
<evidence type="ECO:0000313" key="7">
    <source>
        <dbReference type="EMBL" id="KAK0067724.1"/>
    </source>
</evidence>
<accession>A0AAD8C763</accession>
<dbReference type="InterPro" id="IPR052954">
    <property type="entry name" value="GPCR-Ligand_Int"/>
</dbReference>
<feature type="domain" description="G-protein coupled receptors family 1 profile" evidence="6">
    <location>
        <begin position="54"/>
        <end position="331"/>
    </location>
</feature>
<keyword evidence="4 5" id="KW-0472">Membrane</keyword>
<evidence type="ECO:0000256" key="1">
    <source>
        <dbReference type="ARBA" id="ARBA00004370"/>
    </source>
</evidence>
<evidence type="ECO:0000256" key="2">
    <source>
        <dbReference type="ARBA" id="ARBA00022692"/>
    </source>
</evidence>
<gene>
    <name evidence="7" type="ORF">Bpfe_002565</name>
</gene>
<comment type="caution">
    <text evidence="7">The sequence shown here is derived from an EMBL/GenBank/DDBJ whole genome shotgun (WGS) entry which is preliminary data.</text>
</comment>
<keyword evidence="3 5" id="KW-1133">Transmembrane helix</keyword>
<evidence type="ECO:0000256" key="3">
    <source>
        <dbReference type="ARBA" id="ARBA00022989"/>
    </source>
</evidence>
<name>A0AAD8C763_BIOPF</name>
<feature type="transmembrane region" description="Helical" evidence="5">
    <location>
        <begin position="35"/>
        <end position="54"/>
    </location>
</feature>
<feature type="transmembrane region" description="Helical" evidence="5">
    <location>
        <begin position="234"/>
        <end position="255"/>
    </location>
</feature>